<evidence type="ECO:0000256" key="2">
    <source>
        <dbReference type="ARBA" id="ARBA00022475"/>
    </source>
</evidence>
<reference evidence="9 10" key="1">
    <citation type="submission" date="2020-08" db="EMBL/GenBank/DDBJ databases">
        <title>Genome sequence of Thermomonas carbonis KCTC 42013T.</title>
        <authorList>
            <person name="Hyun D.-W."/>
            <person name="Bae J.-W."/>
        </authorList>
    </citation>
    <scope>NUCLEOTIDE SEQUENCE [LARGE SCALE GENOMIC DNA]</scope>
    <source>
        <strain evidence="9 10">KCTC 42013</strain>
    </source>
</reference>
<proteinExistence type="predicted"/>
<evidence type="ECO:0000259" key="7">
    <source>
        <dbReference type="PROSITE" id="PS50883"/>
    </source>
</evidence>
<dbReference type="Pfam" id="PF05231">
    <property type="entry name" value="MASE1"/>
    <property type="match status" value="1"/>
</dbReference>
<dbReference type="PANTHER" id="PTHR33121">
    <property type="entry name" value="CYCLIC DI-GMP PHOSPHODIESTERASE PDEF"/>
    <property type="match status" value="1"/>
</dbReference>
<feature type="transmembrane region" description="Helical" evidence="6">
    <location>
        <begin position="149"/>
        <end position="171"/>
    </location>
</feature>
<dbReference type="SUPFAM" id="SSF55073">
    <property type="entry name" value="Nucleotide cyclase"/>
    <property type="match status" value="1"/>
</dbReference>
<protein>
    <submittedName>
        <fullName evidence="9">EAL domain-containing protein</fullName>
    </submittedName>
</protein>
<evidence type="ECO:0000313" key="9">
    <source>
        <dbReference type="EMBL" id="QNN70378.1"/>
    </source>
</evidence>
<dbReference type="SUPFAM" id="SSF141868">
    <property type="entry name" value="EAL domain-like"/>
    <property type="match status" value="1"/>
</dbReference>
<keyword evidence="4 6" id="KW-1133">Transmembrane helix</keyword>
<dbReference type="InterPro" id="IPR029787">
    <property type="entry name" value="Nucleotide_cyclase"/>
</dbReference>
<dbReference type="Gene3D" id="3.30.70.270">
    <property type="match status" value="1"/>
</dbReference>
<dbReference type="GO" id="GO:0071111">
    <property type="term" value="F:cyclic-guanylate-specific phosphodiesterase activity"/>
    <property type="evidence" value="ECO:0007669"/>
    <property type="project" value="InterPro"/>
</dbReference>
<keyword evidence="10" id="KW-1185">Reference proteome</keyword>
<feature type="transmembrane region" description="Helical" evidence="6">
    <location>
        <begin position="79"/>
        <end position="100"/>
    </location>
</feature>
<dbReference type="CDD" id="cd01949">
    <property type="entry name" value="GGDEF"/>
    <property type="match status" value="1"/>
</dbReference>
<dbReference type="PROSITE" id="PS50887">
    <property type="entry name" value="GGDEF"/>
    <property type="match status" value="1"/>
</dbReference>
<dbReference type="PROSITE" id="PS50883">
    <property type="entry name" value="EAL"/>
    <property type="match status" value="1"/>
</dbReference>
<dbReference type="InterPro" id="IPR050706">
    <property type="entry name" value="Cyclic-di-GMP_PDE-like"/>
</dbReference>
<keyword evidence="3 6" id="KW-0812">Transmembrane</keyword>
<dbReference type="AlphaFoldDB" id="A0A7G9SRA3"/>
<evidence type="ECO:0000256" key="5">
    <source>
        <dbReference type="ARBA" id="ARBA00023136"/>
    </source>
</evidence>
<dbReference type="NCBIfam" id="TIGR00254">
    <property type="entry name" value="GGDEF"/>
    <property type="match status" value="1"/>
</dbReference>
<dbReference type="CDD" id="cd01948">
    <property type="entry name" value="EAL"/>
    <property type="match status" value="1"/>
</dbReference>
<dbReference type="SMART" id="SM00267">
    <property type="entry name" value="GGDEF"/>
    <property type="match status" value="1"/>
</dbReference>
<evidence type="ECO:0000256" key="1">
    <source>
        <dbReference type="ARBA" id="ARBA00004651"/>
    </source>
</evidence>
<dbReference type="Pfam" id="PF00990">
    <property type="entry name" value="GGDEF"/>
    <property type="match status" value="1"/>
</dbReference>
<dbReference type="Proteomes" id="UP000515804">
    <property type="component" value="Chromosome"/>
</dbReference>
<sequence length="730" mass="79836">MDASLAGERVAGALLTGLYFAGAVIAVLYLRTPADVTLFWPAAGIGYAAVLRYGLKQAPTIAIAQLLLHLFVVPVPSTFLLYSVASNSVATVLACAYVHYSRKQLQFRINDGLLLLRGGLLLGAISAAIGTVGMLQGDMIPTGDLPRVYLQWLLGDLLGITAVTPSLLFLFNINRRNTTHLMPPEGGRRERGMWALLMLLALLAAFYIGREGSMYPLALASLPLALLLWSAARYPPIFTACATMGVTVFLALMLGLGAGGFQRPETLQDTTLMMGALVVHSVIPMLLVASYQERFNVMAALHHRATRDPLTGLLNRDAFEEQARAALGEGGETLTLLYTDLDHFKLVNDSASHVAGDEMIRGVAALVSAEFHDTALIARTGGDEFAVLARLDAAGANARGRRLLAAIEAMRVAWQGQNLGTTASIGLTTSQPPHMAFDELLSKTDAACFEAKELGGNGLFATEQDAEGIHVRTRLMHSAMAAREALDQRRVELWCQPIVDLRSPGMQQTHFEVLMRWRDADGNLRSPAELIAAAERYRLGPRLDRYVCGEVLGWLEAHPEAAAKVEQCSINLGAATLTDEDFSDYFANRLRRSTLHPEQFCLEITETSVVRDMTRTRHFIGRMRDLGCRFALDDFGTGFCSFGYLRDLDVDYLKIDGSFVRDLDHSSLSEAVVRSITEIAHLLGKRAVGEQAETELQLQHLRALGVDYAQGYVFQRPQPIEAFFGLPEKT</sequence>
<dbReference type="PANTHER" id="PTHR33121:SF23">
    <property type="entry name" value="CYCLIC DI-GMP PHOSPHODIESTERASE PDEB"/>
    <property type="match status" value="1"/>
</dbReference>
<dbReference type="RefSeq" id="WP_187552894.1">
    <property type="nucleotide sequence ID" value="NZ_CP060719.1"/>
</dbReference>
<feature type="transmembrane region" description="Helical" evidence="6">
    <location>
        <begin position="192"/>
        <end position="208"/>
    </location>
</feature>
<name>A0A7G9SRA3_9GAMM</name>
<evidence type="ECO:0000256" key="3">
    <source>
        <dbReference type="ARBA" id="ARBA00022692"/>
    </source>
</evidence>
<dbReference type="KEGG" id="tcn:H9L16_01690"/>
<dbReference type="InterPro" id="IPR035919">
    <property type="entry name" value="EAL_sf"/>
</dbReference>
<keyword evidence="2" id="KW-1003">Cell membrane</keyword>
<organism evidence="9 10">
    <name type="scientific">Thermomonas carbonis</name>
    <dbReference type="NCBI Taxonomy" id="1463158"/>
    <lineage>
        <taxon>Bacteria</taxon>
        <taxon>Pseudomonadati</taxon>
        <taxon>Pseudomonadota</taxon>
        <taxon>Gammaproteobacteria</taxon>
        <taxon>Lysobacterales</taxon>
        <taxon>Lysobacteraceae</taxon>
        <taxon>Thermomonas</taxon>
    </lineage>
</organism>
<keyword evidence="5 6" id="KW-0472">Membrane</keyword>
<feature type="transmembrane region" description="Helical" evidence="6">
    <location>
        <begin position="12"/>
        <end position="30"/>
    </location>
</feature>
<feature type="transmembrane region" description="Helical" evidence="6">
    <location>
        <begin position="112"/>
        <end position="137"/>
    </location>
</feature>
<dbReference type="InterPro" id="IPR000160">
    <property type="entry name" value="GGDEF_dom"/>
</dbReference>
<dbReference type="InterPro" id="IPR001633">
    <property type="entry name" value="EAL_dom"/>
</dbReference>
<feature type="transmembrane region" description="Helical" evidence="6">
    <location>
        <begin position="237"/>
        <end position="258"/>
    </location>
</feature>
<dbReference type="SMART" id="SM00052">
    <property type="entry name" value="EAL"/>
    <property type="match status" value="1"/>
</dbReference>
<dbReference type="InterPro" id="IPR007895">
    <property type="entry name" value="MASE1"/>
</dbReference>
<feature type="domain" description="GGDEF" evidence="8">
    <location>
        <begin position="332"/>
        <end position="464"/>
    </location>
</feature>
<dbReference type="Gene3D" id="3.20.20.450">
    <property type="entry name" value="EAL domain"/>
    <property type="match status" value="1"/>
</dbReference>
<evidence type="ECO:0000256" key="4">
    <source>
        <dbReference type="ARBA" id="ARBA00022989"/>
    </source>
</evidence>
<dbReference type="Pfam" id="PF00563">
    <property type="entry name" value="EAL"/>
    <property type="match status" value="1"/>
</dbReference>
<evidence type="ECO:0000313" key="10">
    <source>
        <dbReference type="Proteomes" id="UP000515804"/>
    </source>
</evidence>
<accession>A0A7G9SRA3</accession>
<evidence type="ECO:0000259" key="8">
    <source>
        <dbReference type="PROSITE" id="PS50887"/>
    </source>
</evidence>
<comment type="subcellular location">
    <subcellularLocation>
        <location evidence="1">Cell membrane</location>
        <topology evidence="1">Multi-pass membrane protein</topology>
    </subcellularLocation>
</comment>
<dbReference type="InterPro" id="IPR043128">
    <property type="entry name" value="Rev_trsase/Diguanyl_cyclase"/>
</dbReference>
<evidence type="ECO:0000256" key="6">
    <source>
        <dbReference type="SAM" id="Phobius"/>
    </source>
</evidence>
<gene>
    <name evidence="9" type="ORF">H9L16_01690</name>
</gene>
<dbReference type="EMBL" id="CP060719">
    <property type="protein sequence ID" value="QNN70378.1"/>
    <property type="molecule type" value="Genomic_DNA"/>
</dbReference>
<feature type="transmembrane region" description="Helical" evidence="6">
    <location>
        <begin position="270"/>
        <end position="289"/>
    </location>
</feature>
<feature type="domain" description="EAL" evidence="7">
    <location>
        <begin position="475"/>
        <end position="730"/>
    </location>
</feature>
<dbReference type="GO" id="GO:0005886">
    <property type="term" value="C:plasma membrane"/>
    <property type="evidence" value="ECO:0007669"/>
    <property type="project" value="UniProtKB-SubCell"/>
</dbReference>